<evidence type="ECO:0000313" key="6">
    <source>
        <dbReference type="Proteomes" id="UP000682739"/>
    </source>
</evidence>
<dbReference type="EMBL" id="CP072110">
    <property type="protein sequence ID" value="QTH64792.1"/>
    <property type="molecule type" value="Genomic_DNA"/>
</dbReference>
<dbReference type="GO" id="GO:0051082">
    <property type="term" value="F:unfolded protein binding"/>
    <property type="evidence" value="ECO:0007669"/>
    <property type="project" value="InterPro"/>
</dbReference>
<proteinExistence type="inferred from homology"/>
<dbReference type="KEGG" id="psym:J1N51_04850"/>
<feature type="signal peptide" evidence="4">
    <location>
        <begin position="1"/>
        <end position="22"/>
    </location>
</feature>
<sequence>MTLAKKILALTTGILFSVSAWAESIAVVDVQKVVAQLPQMATMQQQLQQEFAGAAEEVEKLKSDIQFNMEKFQRESMTMSQEQQDKLRADIEEMQKQFQAKAQPLQENIRRRQAEERNKIMAIVKQAVDQVAAEQKIDVVLQAQSVAFVTPEKDISAQVVEKASKIK</sequence>
<dbReference type="GO" id="GO:0050821">
    <property type="term" value="P:protein stabilization"/>
    <property type="evidence" value="ECO:0007669"/>
    <property type="project" value="TreeGrafter"/>
</dbReference>
<keyword evidence="1 4" id="KW-0732">Signal</keyword>
<dbReference type="Proteomes" id="UP000682739">
    <property type="component" value="Chromosome"/>
</dbReference>
<dbReference type="InterPro" id="IPR024930">
    <property type="entry name" value="Skp_dom_sf"/>
</dbReference>
<dbReference type="InterPro" id="IPR005632">
    <property type="entry name" value="Chaperone_Skp"/>
</dbReference>
<evidence type="ECO:0000256" key="3">
    <source>
        <dbReference type="SAM" id="Coils"/>
    </source>
</evidence>
<dbReference type="Gene3D" id="3.30.910.20">
    <property type="entry name" value="Skp domain"/>
    <property type="match status" value="1"/>
</dbReference>
<name>A0A975DCT5_9GAMM</name>
<keyword evidence="6" id="KW-1185">Reference proteome</keyword>
<dbReference type="SUPFAM" id="SSF111384">
    <property type="entry name" value="OmpH-like"/>
    <property type="match status" value="1"/>
</dbReference>
<dbReference type="Pfam" id="PF03938">
    <property type="entry name" value="OmpH"/>
    <property type="match status" value="1"/>
</dbReference>
<evidence type="ECO:0000256" key="1">
    <source>
        <dbReference type="ARBA" id="ARBA00022729"/>
    </source>
</evidence>
<comment type="similarity">
    <text evidence="2">Belongs to the skp family.</text>
</comment>
<feature type="coiled-coil region" evidence="3">
    <location>
        <begin position="44"/>
        <end position="97"/>
    </location>
</feature>
<gene>
    <name evidence="5" type="ORF">J1N51_04850</name>
</gene>
<feature type="chain" id="PRO_5037031424" evidence="4">
    <location>
        <begin position="23"/>
        <end position="167"/>
    </location>
</feature>
<keyword evidence="3" id="KW-0175">Coiled coil</keyword>
<dbReference type="PANTHER" id="PTHR35089:SF1">
    <property type="entry name" value="CHAPERONE PROTEIN SKP"/>
    <property type="match status" value="1"/>
</dbReference>
<accession>A0A975DCT5</accession>
<reference evidence="5" key="1">
    <citation type="submission" date="2021-03" db="EMBL/GenBank/DDBJ databases">
        <title>Description of Psychrosphaera ytuae sp. nov. isolated from deep sea sediment of South China Sea.</title>
        <authorList>
            <person name="Zhang J."/>
            <person name="Xu X.-D."/>
        </authorList>
    </citation>
    <scope>NUCLEOTIDE SEQUENCE</scope>
    <source>
        <strain evidence="5">MTZ26</strain>
    </source>
</reference>
<dbReference type="PIRSF" id="PIRSF002094">
    <property type="entry name" value="OMP26_Skp"/>
    <property type="match status" value="1"/>
</dbReference>
<evidence type="ECO:0000313" key="5">
    <source>
        <dbReference type="EMBL" id="QTH64792.1"/>
    </source>
</evidence>
<evidence type="ECO:0000256" key="4">
    <source>
        <dbReference type="SAM" id="SignalP"/>
    </source>
</evidence>
<dbReference type="GO" id="GO:0005829">
    <property type="term" value="C:cytosol"/>
    <property type="evidence" value="ECO:0007669"/>
    <property type="project" value="TreeGrafter"/>
</dbReference>
<organism evidence="5 6">
    <name type="scientific">Psychrosphaera ytuae</name>
    <dbReference type="NCBI Taxonomy" id="2820710"/>
    <lineage>
        <taxon>Bacteria</taxon>
        <taxon>Pseudomonadati</taxon>
        <taxon>Pseudomonadota</taxon>
        <taxon>Gammaproteobacteria</taxon>
        <taxon>Alteromonadales</taxon>
        <taxon>Pseudoalteromonadaceae</taxon>
        <taxon>Psychrosphaera</taxon>
    </lineage>
</organism>
<dbReference type="AlphaFoldDB" id="A0A975DCT5"/>
<dbReference type="RefSeq" id="WP_208832846.1">
    <property type="nucleotide sequence ID" value="NZ_CP072110.1"/>
</dbReference>
<dbReference type="PANTHER" id="PTHR35089">
    <property type="entry name" value="CHAPERONE PROTEIN SKP"/>
    <property type="match status" value="1"/>
</dbReference>
<dbReference type="SMART" id="SM00935">
    <property type="entry name" value="OmpH"/>
    <property type="match status" value="1"/>
</dbReference>
<evidence type="ECO:0000256" key="2">
    <source>
        <dbReference type="PIRNR" id="PIRNR002094"/>
    </source>
</evidence>
<protein>
    <submittedName>
        <fullName evidence="5">OmpH family outer membrane protein</fullName>
    </submittedName>
</protein>